<dbReference type="GO" id="GO:0009103">
    <property type="term" value="P:lipopolysaccharide biosynthetic process"/>
    <property type="evidence" value="ECO:0007669"/>
    <property type="project" value="TreeGrafter"/>
</dbReference>
<dbReference type="AlphaFoldDB" id="A0A3A8IKR5"/>
<dbReference type="Proteomes" id="UP000268094">
    <property type="component" value="Unassembled WGS sequence"/>
</dbReference>
<protein>
    <submittedName>
        <fullName evidence="3">Acyltransferase</fullName>
    </submittedName>
</protein>
<keyword evidence="3" id="KW-0808">Transferase</keyword>
<feature type="transmembrane region" description="Helical" evidence="1">
    <location>
        <begin position="247"/>
        <end position="267"/>
    </location>
</feature>
<feature type="transmembrane region" description="Helical" evidence="1">
    <location>
        <begin position="153"/>
        <end position="169"/>
    </location>
</feature>
<feature type="transmembrane region" description="Helical" evidence="1">
    <location>
        <begin position="87"/>
        <end position="106"/>
    </location>
</feature>
<keyword evidence="1" id="KW-0812">Transmembrane</keyword>
<evidence type="ECO:0000259" key="2">
    <source>
        <dbReference type="Pfam" id="PF01757"/>
    </source>
</evidence>
<evidence type="ECO:0000256" key="1">
    <source>
        <dbReference type="SAM" id="Phobius"/>
    </source>
</evidence>
<feature type="transmembrane region" description="Helical" evidence="1">
    <location>
        <begin position="176"/>
        <end position="195"/>
    </location>
</feature>
<evidence type="ECO:0000313" key="4">
    <source>
        <dbReference type="Proteomes" id="UP000268094"/>
    </source>
</evidence>
<keyword evidence="3" id="KW-0012">Acyltransferase</keyword>
<dbReference type="PANTHER" id="PTHR23028">
    <property type="entry name" value="ACETYLTRANSFERASE"/>
    <property type="match status" value="1"/>
</dbReference>
<gene>
    <name evidence="3" type="ORF">D7V88_24250</name>
</gene>
<feature type="transmembrane region" description="Helical" evidence="1">
    <location>
        <begin position="313"/>
        <end position="330"/>
    </location>
</feature>
<feature type="transmembrane region" description="Helical" evidence="1">
    <location>
        <begin position="49"/>
        <end position="66"/>
    </location>
</feature>
<proteinExistence type="predicted"/>
<feature type="transmembrane region" description="Helical" evidence="1">
    <location>
        <begin position="345"/>
        <end position="366"/>
    </location>
</feature>
<keyword evidence="1" id="KW-1133">Transmembrane helix</keyword>
<organism evidence="3 4">
    <name type="scientific">Corallococcus terminator</name>
    <dbReference type="NCBI Taxonomy" id="2316733"/>
    <lineage>
        <taxon>Bacteria</taxon>
        <taxon>Pseudomonadati</taxon>
        <taxon>Myxococcota</taxon>
        <taxon>Myxococcia</taxon>
        <taxon>Myxococcales</taxon>
        <taxon>Cystobacterineae</taxon>
        <taxon>Myxococcaceae</taxon>
        <taxon>Corallococcus</taxon>
    </lineage>
</organism>
<sequence length="393" mass="42356">MAAAPRPSLPALTGLRFFAALHVVAFHVTPREGRPGWLAGLLDNGPASVTLFFILSGFVLAQAYLGRESSGQVSRRAFWAARFARVYPVYLLGLVLTAPPFFQFVLRQEGGLTLASLQRILGVGAAVFSLTQAWVPPVACAWNCPGWSLSAEAFFYLLFPVLAVPVARLGPKALRWFAVALVAVAALLCGLWLLGDTLLAGDPAHRDTWLRVGEYSPLLKLPQFLLGVVLGRAFVLRSPALPETRGTGLSVGSFAAAGLALALLAVPWPGASWALRDLALTPVFAWLLWTLAKGRGPLAAFLSRASVVRLGEASYALYILHIPLAFYVRAAERLSGVGLEQRTPWGYSALAIASFVGVSLAVFSWLEEPARRWLRHRLSRPRAEPLSASTGLL</sequence>
<dbReference type="GO" id="GO:0016747">
    <property type="term" value="F:acyltransferase activity, transferring groups other than amino-acyl groups"/>
    <property type="evidence" value="ECO:0007669"/>
    <property type="project" value="InterPro"/>
</dbReference>
<keyword evidence="4" id="KW-1185">Reference proteome</keyword>
<dbReference type="PANTHER" id="PTHR23028:SF53">
    <property type="entry name" value="ACYL_TRANSF_3 DOMAIN-CONTAINING PROTEIN"/>
    <property type="match status" value="1"/>
</dbReference>
<dbReference type="GO" id="GO:0016020">
    <property type="term" value="C:membrane"/>
    <property type="evidence" value="ECO:0007669"/>
    <property type="project" value="TreeGrafter"/>
</dbReference>
<feature type="transmembrane region" description="Helical" evidence="1">
    <location>
        <begin position="273"/>
        <end position="292"/>
    </location>
</feature>
<dbReference type="InterPro" id="IPR050879">
    <property type="entry name" value="Acyltransferase_3"/>
</dbReference>
<accession>A0A3A8IKR5</accession>
<dbReference type="EMBL" id="RAVZ01000182">
    <property type="protein sequence ID" value="RKG83288.1"/>
    <property type="molecule type" value="Genomic_DNA"/>
</dbReference>
<dbReference type="OrthoDB" id="505919at2"/>
<keyword evidence="1" id="KW-0472">Membrane</keyword>
<reference evidence="4" key="1">
    <citation type="submission" date="2018-09" db="EMBL/GenBank/DDBJ databases">
        <authorList>
            <person name="Livingstone P.G."/>
            <person name="Whitworth D.E."/>
        </authorList>
    </citation>
    <scope>NUCLEOTIDE SEQUENCE [LARGE SCALE GENOMIC DNA]</scope>
    <source>
        <strain evidence="4">CA054A</strain>
    </source>
</reference>
<dbReference type="RefSeq" id="WP_120543022.1">
    <property type="nucleotide sequence ID" value="NZ_RAVZ01000182.1"/>
</dbReference>
<dbReference type="InterPro" id="IPR002656">
    <property type="entry name" value="Acyl_transf_3_dom"/>
</dbReference>
<name>A0A3A8IKR5_9BACT</name>
<comment type="caution">
    <text evidence="3">The sequence shown here is derived from an EMBL/GenBank/DDBJ whole genome shotgun (WGS) entry which is preliminary data.</text>
</comment>
<feature type="domain" description="Acyltransferase 3" evidence="2">
    <location>
        <begin position="11"/>
        <end position="359"/>
    </location>
</feature>
<dbReference type="Pfam" id="PF01757">
    <property type="entry name" value="Acyl_transf_3"/>
    <property type="match status" value="1"/>
</dbReference>
<evidence type="ECO:0000313" key="3">
    <source>
        <dbReference type="EMBL" id="RKG83288.1"/>
    </source>
</evidence>